<dbReference type="InterPro" id="IPR008266">
    <property type="entry name" value="Tyr_kinase_AS"/>
</dbReference>
<keyword evidence="8" id="KW-0472">Membrane</keyword>
<dbReference type="Pfam" id="PF00069">
    <property type="entry name" value="Pkinase"/>
    <property type="match status" value="1"/>
</dbReference>
<evidence type="ECO:0000256" key="5">
    <source>
        <dbReference type="ARBA" id="ARBA00022777"/>
    </source>
</evidence>
<evidence type="ECO:0000256" key="4">
    <source>
        <dbReference type="ARBA" id="ARBA00022741"/>
    </source>
</evidence>
<dbReference type="Gene3D" id="1.10.510.10">
    <property type="entry name" value="Transferase(Phosphotransferase) domain 1"/>
    <property type="match status" value="1"/>
</dbReference>
<evidence type="ECO:0000256" key="1">
    <source>
        <dbReference type="ARBA" id="ARBA00010886"/>
    </source>
</evidence>
<evidence type="ECO:0000313" key="11">
    <source>
        <dbReference type="Proteomes" id="UP001446032"/>
    </source>
</evidence>
<keyword evidence="5 10" id="KW-0418">Kinase</keyword>
<evidence type="ECO:0000256" key="8">
    <source>
        <dbReference type="SAM" id="Phobius"/>
    </source>
</evidence>
<feature type="binding site" evidence="7">
    <location>
        <position position="38"/>
    </location>
    <ligand>
        <name>ATP</name>
        <dbReference type="ChEBI" id="CHEBI:30616"/>
    </ligand>
</feature>
<evidence type="ECO:0000313" key="10">
    <source>
        <dbReference type="EMBL" id="MEQ2358372.1"/>
    </source>
</evidence>
<gene>
    <name evidence="10" type="ORF">WMO75_08505</name>
</gene>
<sequence>MEEMVKSGYLIREQIGQGAFGVIYHALDEKNHREAAIKVWKAGSETEIFSYENSPFLREERIPGIVKIYDYFEKAGMNFLVMEYLPGGTLKEQMSTIRSEKSPEKILDLFKQVMEGLAFLHSEGLVHCDLSPDNLMFDETGNLKLIDLGACRGSGISCEKKFLKDGYSAPEQYTDTERIGPWTDVYGLCAVLYETLSGEKIPSAAQRLQKDELRPLSTYIKINRQAELAVMHGLRLEIQQRYFSIELLLHGFGTAAEELEALAGSTRHFWGQKWIQISGQGIGYHREGQKRSRRMVRRIALGTMGIVLAGALFYGGDLWFQNHYPVQYFKRKADNARKAGVAREDDRLVSSLSQNYSKILEQLTEYAPEAGEKLEAGSISCELTEAQLLKWNVPDNFGRKMYLDKESIRKALFLEMGFYKEDIQIKTDKDCTGFVSRSVDGSYEMLKNTSSAEETYRVQFPEKETETYKIVYDPTDKRVISLYGSMTDPRRLESFVKALFPVCCPEGYLTTDEIGDIREQLNESEDSIIIQAAPHGWINFFSQIDAENKVVQYYVKIAASDAGLLH</sequence>
<evidence type="ECO:0000259" key="9">
    <source>
        <dbReference type="PROSITE" id="PS50011"/>
    </source>
</evidence>
<dbReference type="PANTHER" id="PTHR43671">
    <property type="entry name" value="SERINE/THREONINE-PROTEIN KINASE NEK"/>
    <property type="match status" value="1"/>
</dbReference>
<comment type="caution">
    <text evidence="10">The sequence shown here is derived from an EMBL/GenBank/DDBJ whole genome shotgun (WGS) entry which is preliminary data.</text>
</comment>
<accession>A0ABV1AKK1</accession>
<keyword evidence="8" id="KW-0812">Transmembrane</keyword>
<reference evidence="10 11" key="1">
    <citation type="submission" date="2024-03" db="EMBL/GenBank/DDBJ databases">
        <title>Human intestinal bacterial collection.</title>
        <authorList>
            <person name="Pauvert C."/>
            <person name="Hitch T.C.A."/>
            <person name="Clavel T."/>
        </authorList>
    </citation>
    <scope>NUCLEOTIDE SEQUENCE [LARGE SCALE GENOMIC DNA]</scope>
    <source>
        <strain evidence="10 11">CLA-AA-H95</strain>
    </source>
</reference>
<dbReference type="PANTHER" id="PTHR43671:SF13">
    <property type="entry name" value="SERINE_THREONINE-PROTEIN KINASE NEK2"/>
    <property type="match status" value="1"/>
</dbReference>
<proteinExistence type="inferred from homology"/>
<dbReference type="InterPro" id="IPR000719">
    <property type="entry name" value="Prot_kinase_dom"/>
</dbReference>
<feature type="transmembrane region" description="Helical" evidence="8">
    <location>
        <begin position="299"/>
        <end position="320"/>
    </location>
</feature>
<organism evidence="10 11">
    <name type="scientific">Blautia intestinihominis</name>
    <dbReference type="NCBI Taxonomy" id="3133152"/>
    <lineage>
        <taxon>Bacteria</taxon>
        <taxon>Bacillati</taxon>
        <taxon>Bacillota</taxon>
        <taxon>Clostridia</taxon>
        <taxon>Lachnospirales</taxon>
        <taxon>Lachnospiraceae</taxon>
        <taxon>Blautia</taxon>
    </lineage>
</organism>
<dbReference type="Proteomes" id="UP001446032">
    <property type="component" value="Unassembled WGS sequence"/>
</dbReference>
<keyword evidence="3 10" id="KW-0808">Transferase</keyword>
<name>A0ABV1AKK1_9FIRM</name>
<dbReference type="PROSITE" id="PS50011">
    <property type="entry name" value="PROTEIN_KINASE_DOM"/>
    <property type="match status" value="1"/>
</dbReference>
<dbReference type="InterPro" id="IPR011009">
    <property type="entry name" value="Kinase-like_dom_sf"/>
</dbReference>
<dbReference type="PROSITE" id="PS00107">
    <property type="entry name" value="PROTEIN_KINASE_ATP"/>
    <property type="match status" value="1"/>
</dbReference>
<keyword evidence="11" id="KW-1185">Reference proteome</keyword>
<dbReference type="PROSITE" id="PS00109">
    <property type="entry name" value="PROTEIN_KINASE_TYR"/>
    <property type="match status" value="1"/>
</dbReference>
<keyword evidence="6 7" id="KW-0067">ATP-binding</keyword>
<protein>
    <recommendedName>
        <fullName evidence="2">non-specific serine/threonine protein kinase</fullName>
        <ecNumber evidence="2">2.7.11.1</ecNumber>
    </recommendedName>
</protein>
<comment type="similarity">
    <text evidence="1">Belongs to the protein kinase superfamily. NEK Ser/Thr protein kinase family. NIMA subfamily.</text>
</comment>
<evidence type="ECO:0000256" key="6">
    <source>
        <dbReference type="ARBA" id="ARBA00022840"/>
    </source>
</evidence>
<evidence type="ECO:0000256" key="3">
    <source>
        <dbReference type="ARBA" id="ARBA00022679"/>
    </source>
</evidence>
<dbReference type="InterPro" id="IPR050660">
    <property type="entry name" value="NEK_Ser/Thr_kinase"/>
</dbReference>
<keyword evidence="4 7" id="KW-0547">Nucleotide-binding</keyword>
<dbReference type="CDD" id="cd14014">
    <property type="entry name" value="STKc_PknB_like"/>
    <property type="match status" value="1"/>
</dbReference>
<dbReference type="EMBL" id="JBBMEI010000022">
    <property type="protein sequence ID" value="MEQ2358372.1"/>
    <property type="molecule type" value="Genomic_DNA"/>
</dbReference>
<dbReference type="InterPro" id="IPR017441">
    <property type="entry name" value="Protein_kinase_ATP_BS"/>
</dbReference>
<evidence type="ECO:0000256" key="2">
    <source>
        <dbReference type="ARBA" id="ARBA00012513"/>
    </source>
</evidence>
<feature type="domain" description="Protein kinase" evidence="9">
    <location>
        <begin position="9"/>
        <end position="253"/>
    </location>
</feature>
<evidence type="ECO:0000256" key="7">
    <source>
        <dbReference type="PROSITE-ProRule" id="PRU10141"/>
    </source>
</evidence>
<keyword evidence="8" id="KW-1133">Transmembrane helix</keyword>
<dbReference type="EC" id="2.7.11.1" evidence="2"/>
<dbReference type="SUPFAM" id="SSF56112">
    <property type="entry name" value="Protein kinase-like (PK-like)"/>
    <property type="match status" value="1"/>
</dbReference>
<dbReference type="RefSeq" id="WP_349077917.1">
    <property type="nucleotide sequence ID" value="NZ_JBBMEI010000022.1"/>
</dbReference>
<dbReference type="GO" id="GO:0004674">
    <property type="term" value="F:protein serine/threonine kinase activity"/>
    <property type="evidence" value="ECO:0007669"/>
    <property type="project" value="UniProtKB-EC"/>
</dbReference>